<evidence type="ECO:0000256" key="1">
    <source>
        <dbReference type="SAM" id="MobiDB-lite"/>
    </source>
</evidence>
<comment type="caution">
    <text evidence="4">The sequence shown here is derived from an EMBL/GenBank/DDBJ whole genome shotgun (WGS) entry which is preliminary data.</text>
</comment>
<feature type="signal peptide" evidence="2">
    <location>
        <begin position="1"/>
        <end position="20"/>
    </location>
</feature>
<dbReference type="OrthoDB" id="8687009at2"/>
<sequence>MPRRFPALACAALVALLAAGCSGLRTIESEVHALVPPVDAPATSTPPPHTSTPLGPGARYRFERLPSQAEEPARAEAIEAMTDTALQAVGLLRDDQRPRYSVQVRTGVETYYVDDWGRRYPGLPPYSPASFGEFGVFVGPGRIGMGWASWPPTVRYAYAVSLLVRDLDSQRIVYETRASHDGPWGDSDHVLPALLKAALQDFPAPHTGPVKIQIPR</sequence>
<reference evidence="4 5" key="1">
    <citation type="journal article" date="2011" name="EMBO J.">
        <title>Structural diversity of bacterial flagellar motors.</title>
        <authorList>
            <person name="Chen S."/>
            <person name="Beeby M."/>
            <person name="Murphy G.E."/>
            <person name="Leadbetter J.R."/>
            <person name="Hendrixson D.R."/>
            <person name="Briegel A."/>
            <person name="Li Z."/>
            <person name="Shi J."/>
            <person name="Tocheva E.I."/>
            <person name="Muller A."/>
            <person name="Dobro M.J."/>
            <person name="Jensen G.J."/>
        </authorList>
    </citation>
    <scope>NUCLEOTIDE SEQUENCE [LARGE SCALE GENOMIC DNA]</scope>
    <source>
        <strain evidence="4 5">ATCC 19624</strain>
    </source>
</reference>
<feature type="chain" id="PRO_5003302629" description="DUF4136 domain-containing protein" evidence="2">
    <location>
        <begin position="21"/>
        <end position="216"/>
    </location>
</feature>
<dbReference type="EMBL" id="AEGR01000004">
    <property type="protein sequence ID" value="EGI78569.1"/>
    <property type="molecule type" value="Genomic_DNA"/>
</dbReference>
<evidence type="ECO:0000259" key="3">
    <source>
        <dbReference type="Pfam" id="PF13590"/>
    </source>
</evidence>
<accession>F3KNS2</accession>
<dbReference type="RefSeq" id="WP_006296034.1">
    <property type="nucleotide sequence ID" value="NZ_AEGR01000004.1"/>
</dbReference>
<protein>
    <recommendedName>
        <fullName evidence="3">DUF4136 domain-containing protein</fullName>
    </recommendedName>
</protein>
<keyword evidence="2" id="KW-0732">Signal</keyword>
<evidence type="ECO:0000313" key="5">
    <source>
        <dbReference type="Proteomes" id="UP000016368"/>
    </source>
</evidence>
<name>F3KNS2_9BURK</name>
<evidence type="ECO:0000313" key="4">
    <source>
        <dbReference type="EMBL" id="EGI78569.1"/>
    </source>
</evidence>
<dbReference type="InterPro" id="IPR025411">
    <property type="entry name" value="DUF4136"/>
</dbReference>
<organism evidence="4 5">
    <name type="scientific">Hylemonella gracilis ATCC 19624</name>
    <dbReference type="NCBI Taxonomy" id="887062"/>
    <lineage>
        <taxon>Bacteria</taxon>
        <taxon>Pseudomonadati</taxon>
        <taxon>Pseudomonadota</taxon>
        <taxon>Betaproteobacteria</taxon>
        <taxon>Burkholderiales</taxon>
        <taxon>Comamonadaceae</taxon>
        <taxon>Hylemonella</taxon>
    </lineage>
</organism>
<dbReference type="PROSITE" id="PS51257">
    <property type="entry name" value="PROKAR_LIPOPROTEIN"/>
    <property type="match status" value="1"/>
</dbReference>
<dbReference type="AlphaFoldDB" id="F3KNS2"/>
<keyword evidence="5" id="KW-1185">Reference proteome</keyword>
<feature type="domain" description="DUF4136" evidence="3">
    <location>
        <begin position="59"/>
        <end position="203"/>
    </location>
</feature>
<dbReference type="STRING" id="887062.HGR_00330"/>
<dbReference type="Proteomes" id="UP000016368">
    <property type="component" value="Unassembled WGS sequence"/>
</dbReference>
<dbReference type="Pfam" id="PF13590">
    <property type="entry name" value="DUF4136"/>
    <property type="match status" value="1"/>
</dbReference>
<dbReference type="eggNOG" id="ENOG50330E3">
    <property type="taxonomic scope" value="Bacteria"/>
</dbReference>
<proteinExistence type="predicted"/>
<gene>
    <name evidence="4" type="ORF">HGR_00330</name>
</gene>
<evidence type="ECO:0000256" key="2">
    <source>
        <dbReference type="SAM" id="SignalP"/>
    </source>
</evidence>
<feature type="region of interest" description="Disordered" evidence="1">
    <location>
        <begin position="38"/>
        <end position="57"/>
    </location>
</feature>